<reference evidence="3 4" key="1">
    <citation type="submission" date="2017-08" db="EMBL/GenBank/DDBJ databases">
        <title>Draft genome sequence of pheromone producing symbiont Morganella morganii, of the female New Zealand grass grub Costelytra giveni.</title>
        <authorList>
            <person name="Laugraud A."/>
            <person name="Young S.D."/>
            <person name="Hurst M.H."/>
        </authorList>
    </citation>
    <scope>NUCLEOTIDE SEQUENCE [LARGE SCALE GENOMIC DNA]</scope>
    <source>
        <strain evidence="3 4">MMsCG</strain>
    </source>
</reference>
<keyword evidence="1" id="KW-0732">Signal</keyword>
<dbReference type="InterPro" id="IPR012334">
    <property type="entry name" value="Pectin_lyas_fold"/>
</dbReference>
<accession>A0A433ZTD6</accession>
<evidence type="ECO:0000256" key="1">
    <source>
        <dbReference type="SAM" id="SignalP"/>
    </source>
</evidence>
<dbReference type="NCBIfam" id="TIGR01901">
    <property type="entry name" value="adhes_NPXG"/>
    <property type="match status" value="1"/>
</dbReference>
<dbReference type="AlphaFoldDB" id="A0A433ZTD6"/>
<feature type="domain" description="Filamentous haemagglutinin FhaB/tRNA nuclease CdiA-like TPS" evidence="2">
    <location>
        <begin position="48"/>
        <end position="145"/>
    </location>
</feature>
<gene>
    <name evidence="3" type="ORF">CKG00_02380</name>
</gene>
<dbReference type="Gene3D" id="2.160.20.10">
    <property type="entry name" value="Single-stranded right-handed beta-helix, Pectin lyase-like"/>
    <property type="match status" value="1"/>
</dbReference>
<evidence type="ECO:0000259" key="2">
    <source>
        <dbReference type="SMART" id="SM00912"/>
    </source>
</evidence>
<evidence type="ECO:0000313" key="4">
    <source>
        <dbReference type="Proteomes" id="UP000286908"/>
    </source>
</evidence>
<dbReference type="EMBL" id="NRQY01000001">
    <property type="protein sequence ID" value="RUT65371.1"/>
    <property type="molecule type" value="Genomic_DNA"/>
</dbReference>
<dbReference type="InterPro" id="IPR011050">
    <property type="entry name" value="Pectin_lyase_fold/virulence"/>
</dbReference>
<sequence length="447" mass="48981">MKFTLLSAVILTALSATSFAATEQTFSDGLKIKLNEKSTGSDLRIYKDKPVLAIANPDKNKISHNYFDEFNVGKEGLYIGNNKKADTIVAEVVSNSLSQLKGGIEILGNPGNLVIANPNGITCSGCSFSNAPEVTFANAGIDDVFSSGNMALLKNSKGGISIADTNIGTDTQRNDLKKLSLISDDISISRSKIHVPEINIELMRNEGDNVGWSSLLGSFYKDDTGHTNDTRETNRIKSSLAINKNTILNAKKININLNESLFTNKGTLEGDHLTVTNTVWKDNFHSQSLITPEMTMINKGEIKSKLFTIKTTPKTSFAVDIDAYKSTFINNGFIASHVNADLNNSIFINNNVITKNNDIGGSIKLNLNNAEFINNHFIRTSGITIEHRGDAKFINNNSIYLSNLTDYSGKHPVSGEFDSENFTLANKGNIYKYNSYKKTYKKAELSN</sequence>
<dbReference type="Pfam" id="PF05860">
    <property type="entry name" value="TPS"/>
    <property type="match status" value="1"/>
</dbReference>
<comment type="caution">
    <text evidence="3">The sequence shown here is derived from an EMBL/GenBank/DDBJ whole genome shotgun (WGS) entry which is preliminary data.</text>
</comment>
<evidence type="ECO:0000313" key="3">
    <source>
        <dbReference type="EMBL" id="RUT65371.1"/>
    </source>
</evidence>
<dbReference type="SMART" id="SM00912">
    <property type="entry name" value="Haemagg_act"/>
    <property type="match status" value="1"/>
</dbReference>
<organism evidence="3 4">
    <name type="scientific">Morganella morganii</name>
    <name type="common">Proteus morganii</name>
    <dbReference type="NCBI Taxonomy" id="582"/>
    <lineage>
        <taxon>Bacteria</taxon>
        <taxon>Pseudomonadati</taxon>
        <taxon>Pseudomonadota</taxon>
        <taxon>Gammaproteobacteria</taxon>
        <taxon>Enterobacterales</taxon>
        <taxon>Morganellaceae</taxon>
        <taxon>Morganella</taxon>
    </lineage>
</organism>
<protein>
    <recommendedName>
        <fullName evidence="2">Filamentous haemagglutinin FhaB/tRNA nuclease CdiA-like TPS domain-containing protein</fullName>
    </recommendedName>
</protein>
<name>A0A433ZTD6_MORMO</name>
<proteinExistence type="predicted"/>
<dbReference type="Proteomes" id="UP000286908">
    <property type="component" value="Unassembled WGS sequence"/>
</dbReference>
<dbReference type="SUPFAM" id="SSF51126">
    <property type="entry name" value="Pectin lyase-like"/>
    <property type="match status" value="1"/>
</dbReference>
<feature type="chain" id="PRO_5019029659" description="Filamentous haemagglutinin FhaB/tRNA nuclease CdiA-like TPS domain-containing protein" evidence="1">
    <location>
        <begin position="21"/>
        <end position="447"/>
    </location>
</feature>
<dbReference type="OrthoDB" id="6453992at2"/>
<feature type="signal peptide" evidence="1">
    <location>
        <begin position="1"/>
        <end position="20"/>
    </location>
</feature>
<dbReference type="InterPro" id="IPR008638">
    <property type="entry name" value="FhaB/CdiA-like_TPS"/>
</dbReference>